<comment type="caution">
    <text evidence="2">The sequence shown here is derived from an EMBL/GenBank/DDBJ whole genome shotgun (WGS) entry which is preliminary data.</text>
</comment>
<evidence type="ECO:0000313" key="3">
    <source>
        <dbReference type="Proteomes" id="UP001166191"/>
    </source>
</evidence>
<dbReference type="Proteomes" id="UP001166191">
    <property type="component" value="Unassembled WGS sequence"/>
</dbReference>
<keyword evidence="3" id="KW-1185">Reference proteome</keyword>
<feature type="chain" id="PRO_5046976927" description="CHRD domain-containing protein" evidence="1">
    <location>
        <begin position="24"/>
        <end position="134"/>
    </location>
</feature>
<dbReference type="EMBL" id="JAHKNG010000018">
    <property type="protein sequence ID" value="MBU3030751.1"/>
    <property type="molecule type" value="Genomic_DNA"/>
</dbReference>
<keyword evidence="1" id="KW-0732">Signal</keyword>
<protein>
    <recommendedName>
        <fullName evidence="4">CHRD domain-containing protein</fullName>
    </recommendedName>
</protein>
<accession>A0ABS6AJI9</accession>
<evidence type="ECO:0008006" key="4">
    <source>
        <dbReference type="Google" id="ProtNLM"/>
    </source>
</evidence>
<name>A0ABS6AJI9_9RHOB</name>
<proteinExistence type="predicted"/>
<gene>
    <name evidence="2" type="ORF">KNW02_11565</name>
</gene>
<dbReference type="RefSeq" id="WP_216033427.1">
    <property type="nucleotide sequence ID" value="NZ_JAHKNG010000018.1"/>
</dbReference>
<organism evidence="2 3">
    <name type="scientific">Paracoccus marinaquae</name>
    <dbReference type="NCBI Taxonomy" id="2841926"/>
    <lineage>
        <taxon>Bacteria</taxon>
        <taxon>Pseudomonadati</taxon>
        <taxon>Pseudomonadota</taxon>
        <taxon>Alphaproteobacteria</taxon>
        <taxon>Rhodobacterales</taxon>
        <taxon>Paracoccaceae</taxon>
        <taxon>Paracoccus</taxon>
    </lineage>
</organism>
<sequence length="134" mass="14098">MKRLTDRRMILLAAGTVVFAAFADHGAAQTNTVGGTVEFADGAPIPKGLLKVFLKGVEPPKQARGTGAQNDTIESTGKAQVIAFSLDLPSGARATSPRQIVAQLEREDGWLLARGSALIEPGQPVVIELATVMY</sequence>
<reference evidence="2" key="1">
    <citation type="submission" date="2021-06" db="EMBL/GenBank/DDBJ databases">
        <title>Paracoccus bacterium XHP0099 sp. nov., isolated from the surface waters of the Yellow Sea.</title>
        <authorList>
            <person name="Xue H."/>
            <person name="Zhang D."/>
        </authorList>
    </citation>
    <scope>NUCLEOTIDE SEQUENCE</scope>
    <source>
        <strain evidence="2">XHP0099</strain>
    </source>
</reference>
<feature type="signal peptide" evidence="1">
    <location>
        <begin position="1"/>
        <end position="23"/>
    </location>
</feature>
<evidence type="ECO:0000256" key="1">
    <source>
        <dbReference type="SAM" id="SignalP"/>
    </source>
</evidence>
<evidence type="ECO:0000313" key="2">
    <source>
        <dbReference type="EMBL" id="MBU3030751.1"/>
    </source>
</evidence>